<evidence type="ECO:0000313" key="1">
    <source>
        <dbReference type="EMBL" id="KAH7836293.1"/>
    </source>
</evidence>
<dbReference type="EMBL" id="CM037152">
    <property type="protein sequence ID" value="KAH7836293.1"/>
    <property type="molecule type" value="Genomic_DNA"/>
</dbReference>
<dbReference type="Proteomes" id="UP000828048">
    <property type="component" value="Chromosome 2"/>
</dbReference>
<accession>A0ACB7X6K0</accession>
<evidence type="ECO:0000313" key="2">
    <source>
        <dbReference type="Proteomes" id="UP000828048"/>
    </source>
</evidence>
<comment type="caution">
    <text evidence="1">The sequence shown here is derived from an EMBL/GenBank/DDBJ whole genome shotgun (WGS) entry which is preliminary data.</text>
</comment>
<proteinExistence type="predicted"/>
<organism evidence="1 2">
    <name type="scientific">Vaccinium darrowii</name>
    <dbReference type="NCBI Taxonomy" id="229202"/>
    <lineage>
        <taxon>Eukaryota</taxon>
        <taxon>Viridiplantae</taxon>
        <taxon>Streptophyta</taxon>
        <taxon>Embryophyta</taxon>
        <taxon>Tracheophyta</taxon>
        <taxon>Spermatophyta</taxon>
        <taxon>Magnoliopsida</taxon>
        <taxon>eudicotyledons</taxon>
        <taxon>Gunneridae</taxon>
        <taxon>Pentapetalae</taxon>
        <taxon>asterids</taxon>
        <taxon>Ericales</taxon>
        <taxon>Ericaceae</taxon>
        <taxon>Vaccinioideae</taxon>
        <taxon>Vaccinieae</taxon>
        <taxon>Vaccinium</taxon>
    </lineage>
</organism>
<protein>
    <submittedName>
        <fullName evidence="1">Uncharacterized protein</fullName>
    </submittedName>
</protein>
<reference evidence="1 2" key="1">
    <citation type="journal article" date="2021" name="Hortic Res">
        <title>High-quality reference genome and annotation aids understanding of berry development for evergreen blueberry (Vaccinium darrowii).</title>
        <authorList>
            <person name="Yu J."/>
            <person name="Hulse-Kemp A.M."/>
            <person name="Babiker E."/>
            <person name="Staton M."/>
        </authorList>
    </citation>
    <scope>NUCLEOTIDE SEQUENCE [LARGE SCALE GENOMIC DNA]</scope>
    <source>
        <strain evidence="2">cv. NJ 8807/NJ 8810</strain>
        <tissue evidence="1">Young leaf</tissue>
    </source>
</reference>
<name>A0ACB7X6K0_9ERIC</name>
<keyword evidence="2" id="KW-1185">Reference proteome</keyword>
<sequence>MGNTKPEQQPPPPQPLAAEERAAAEETFESAKISFKESAEASEIPSFTCEICIEPMSSPNKQFSNDGLCVHPFCIDCITRYINVKVEHDHAAKIKCPGLNCNQLLDPHACRSLLPPQLFEKWCDLMCERALWGLKRCYCPNRECSEVVVNECGGNVKKSKCPNCNQMFCFGCKNKWHEGYRCEETGEMRDMNDVAFAELAERMNWTRCPRCKHFVELVDGCTIVMCRICKYMVISLLLNLFLWAMVNFLSSDPSK</sequence>
<gene>
    <name evidence="1" type="ORF">Vadar_034362</name>
</gene>